<evidence type="ECO:0000256" key="3">
    <source>
        <dbReference type="ARBA" id="ARBA00014772"/>
    </source>
</evidence>
<dbReference type="GO" id="GO:0097354">
    <property type="term" value="P:prenylation"/>
    <property type="evidence" value="ECO:0007669"/>
    <property type="project" value="UniProtKB-UniRule"/>
</dbReference>
<comment type="function">
    <text evidence="9">Catalyzes the transfer of a geranyl-geranyl moiety from geranyl-geranyl pyrophosphate to cysteines occuring in specific C-terminal amino acid sequences.</text>
</comment>
<keyword evidence="11" id="KW-1185">Reference proteome</keyword>
<keyword evidence="6" id="KW-0677">Repeat</keyword>
<evidence type="ECO:0000313" key="11">
    <source>
        <dbReference type="Proteomes" id="UP000663880"/>
    </source>
</evidence>
<evidence type="ECO:0000256" key="9">
    <source>
        <dbReference type="RuleBase" id="RU367120"/>
    </source>
</evidence>
<dbReference type="Gene3D" id="2.60.40.1130">
    <property type="entry name" value="Rab geranylgeranyltransferase alpha-subunit, insert domain"/>
    <property type="match status" value="1"/>
</dbReference>
<dbReference type="Proteomes" id="UP000663880">
    <property type="component" value="Unassembled WGS sequence"/>
</dbReference>
<dbReference type="SUPFAM" id="SSF48439">
    <property type="entry name" value="Protein prenylyltransferase"/>
    <property type="match status" value="1"/>
</dbReference>
<proteinExistence type="inferred from homology"/>
<comment type="similarity">
    <text evidence="1 9">Belongs to the protein prenyltransferase subunit alpha family.</text>
</comment>
<evidence type="ECO:0000313" key="10">
    <source>
        <dbReference type="EMBL" id="CAF4759454.1"/>
    </source>
</evidence>
<sequence length="565" mass="66496">MTTKILKDWESSRIASEKFSTYTTAFVTLRSSFAVKRHHGRLKVRTSEEEKVKKEKERQEKLKVFKHAMHVIQNKRKKCELDTEQLDVTGQVLTKNPDIYTLWNIRREILNVFRHNLPVMEMTKMYDAELSLTEYCLKINPKSYCAWHQREWVLMTRSDPDWQKELALCNTYLKLDERNFHTWDYRRFVVSQCKPDLQEEFNYTTEKLHDNFSNYSAWHYRSKMLLQLFPDKEGGRPIQDSHYKRELKMVLSAAFTDPDDTSAWFYQRWLLGAVKNITQIVVCTVTSSKVSIAINNSVSISYIKEKIKLIINNCEVIGEWKSCLGNEYDDLWVLNHDQSITNHLDIKVEHILGDTEIKVMSLSELKPGFYVGRNKISFQNNYSSTVLDELKEQLDACRQLLELEPDNKWTLLTTAFFLHCVDAKAYHKEIIDIISTLINIDEQRAGYYNDLKSKWCIEDNIQENYANLTLDYKVESKKLSSLPHLQYYSFCEAVDLSNQNLTSRVLPGLIKLQHCKKLNMSNNKLTSLQGFPYLTLEELDITDNPLIENHVEQLRKKLENTKIIF</sequence>
<dbReference type="AlphaFoldDB" id="A0A821LZ87"/>
<evidence type="ECO:0000256" key="5">
    <source>
        <dbReference type="ARBA" id="ARBA00022679"/>
    </source>
</evidence>
<dbReference type="PROSITE" id="PS51147">
    <property type="entry name" value="PFTA"/>
    <property type="match status" value="5"/>
</dbReference>
<keyword evidence="5 9" id="KW-0808">Transferase</keyword>
<dbReference type="OrthoDB" id="1658at2759"/>
<comment type="caution">
    <text evidence="10">The sequence shown here is derived from an EMBL/GenBank/DDBJ whole genome shotgun (WGS) entry which is preliminary data.</text>
</comment>
<protein>
    <recommendedName>
        <fullName evidence="3 9">Geranylgeranyl transferase type-2 subunit alpha</fullName>
        <ecNumber evidence="2 9">2.5.1.60</ecNumber>
    </recommendedName>
    <alternativeName>
        <fullName evidence="7 9">Geranylgeranyl transferase type II subunit alpha</fullName>
    </alternativeName>
</protein>
<dbReference type="GO" id="GO:0004663">
    <property type="term" value="F:Rab geranylgeranyltransferase activity"/>
    <property type="evidence" value="ECO:0007669"/>
    <property type="project" value="UniProtKB-UniRule"/>
</dbReference>
<dbReference type="PROSITE" id="PS51450">
    <property type="entry name" value="LRR"/>
    <property type="match status" value="1"/>
</dbReference>
<dbReference type="PANTHER" id="PTHR11129:SF2">
    <property type="entry name" value="GERANYLGERANYL TRANSFERASE TYPE-2 SUBUNIT ALPHA"/>
    <property type="match status" value="1"/>
</dbReference>
<accession>A0A821LZ87</accession>
<dbReference type="FunFam" id="1.25.40.120:FF:000035">
    <property type="entry name" value="Geranylgeranyl transferase type-2 subunit alpha"/>
    <property type="match status" value="1"/>
</dbReference>
<evidence type="ECO:0000256" key="1">
    <source>
        <dbReference type="ARBA" id="ARBA00006734"/>
    </source>
</evidence>
<evidence type="ECO:0000256" key="4">
    <source>
        <dbReference type="ARBA" id="ARBA00022602"/>
    </source>
</evidence>
<evidence type="ECO:0000256" key="6">
    <source>
        <dbReference type="ARBA" id="ARBA00022737"/>
    </source>
</evidence>
<evidence type="ECO:0000256" key="7">
    <source>
        <dbReference type="ARBA" id="ARBA00031267"/>
    </source>
</evidence>
<evidence type="ECO:0000256" key="8">
    <source>
        <dbReference type="ARBA" id="ARBA00047658"/>
    </source>
</evidence>
<dbReference type="PANTHER" id="PTHR11129">
    <property type="entry name" value="PROTEIN FARNESYLTRANSFERASE ALPHA SUBUNIT/RAB GERANYLGERANYL TRANSFERASE ALPHA SUBUNIT"/>
    <property type="match status" value="1"/>
</dbReference>
<dbReference type="EC" id="2.5.1.60" evidence="2 9"/>
<dbReference type="InterPro" id="IPR001611">
    <property type="entry name" value="Leu-rich_rpt"/>
</dbReference>
<comment type="catalytic activity">
    <reaction evidence="8 9">
        <text>geranylgeranyl diphosphate + L-cysteinyl-[protein] = S-geranylgeranyl-L-cysteinyl-[protein] + diphosphate</text>
        <dbReference type="Rhea" id="RHEA:21240"/>
        <dbReference type="Rhea" id="RHEA-COMP:10131"/>
        <dbReference type="Rhea" id="RHEA-COMP:11537"/>
        <dbReference type="ChEBI" id="CHEBI:29950"/>
        <dbReference type="ChEBI" id="CHEBI:33019"/>
        <dbReference type="ChEBI" id="CHEBI:57533"/>
        <dbReference type="ChEBI" id="CHEBI:86021"/>
        <dbReference type="EC" id="2.5.1.60"/>
    </reaction>
</comment>
<gene>
    <name evidence="10" type="ORF">PMACD_LOCUS1218</name>
</gene>
<name>A0A821LZ87_9NEOP</name>
<dbReference type="Gene3D" id="1.25.40.120">
    <property type="entry name" value="Protein prenylyltransferase"/>
    <property type="match status" value="1"/>
</dbReference>
<reference evidence="10" key="1">
    <citation type="submission" date="2021-02" db="EMBL/GenBank/DDBJ databases">
        <authorList>
            <person name="Steward A R."/>
        </authorList>
    </citation>
    <scope>NUCLEOTIDE SEQUENCE</scope>
</reference>
<dbReference type="InterPro" id="IPR032675">
    <property type="entry name" value="LRR_dom_sf"/>
</dbReference>
<dbReference type="Gene3D" id="3.80.10.10">
    <property type="entry name" value="Ribonuclease Inhibitor"/>
    <property type="match status" value="1"/>
</dbReference>
<dbReference type="SUPFAM" id="SSF52058">
    <property type="entry name" value="L domain-like"/>
    <property type="match status" value="1"/>
</dbReference>
<dbReference type="Pfam" id="PF01239">
    <property type="entry name" value="PPTA"/>
    <property type="match status" value="5"/>
</dbReference>
<dbReference type="GO" id="GO:0005968">
    <property type="term" value="C:Rab-protein geranylgeranyltransferase complex"/>
    <property type="evidence" value="ECO:0007669"/>
    <property type="project" value="TreeGrafter"/>
</dbReference>
<organism evidence="10 11">
    <name type="scientific">Pieris macdunnoughi</name>
    <dbReference type="NCBI Taxonomy" id="345717"/>
    <lineage>
        <taxon>Eukaryota</taxon>
        <taxon>Metazoa</taxon>
        <taxon>Ecdysozoa</taxon>
        <taxon>Arthropoda</taxon>
        <taxon>Hexapoda</taxon>
        <taxon>Insecta</taxon>
        <taxon>Pterygota</taxon>
        <taxon>Neoptera</taxon>
        <taxon>Endopterygota</taxon>
        <taxon>Lepidoptera</taxon>
        <taxon>Glossata</taxon>
        <taxon>Ditrysia</taxon>
        <taxon>Papilionoidea</taxon>
        <taxon>Pieridae</taxon>
        <taxon>Pierinae</taxon>
        <taxon>Pieris</taxon>
    </lineage>
</organism>
<evidence type="ECO:0000256" key="2">
    <source>
        <dbReference type="ARBA" id="ARBA00012656"/>
    </source>
</evidence>
<dbReference type="InterPro" id="IPR002088">
    <property type="entry name" value="Prenyl_trans_a"/>
</dbReference>
<keyword evidence="4 9" id="KW-0637">Prenyltransferase</keyword>
<dbReference type="EMBL" id="CAJOBZ010000002">
    <property type="protein sequence ID" value="CAF4759454.1"/>
    <property type="molecule type" value="Genomic_DNA"/>
</dbReference>